<evidence type="ECO:0000256" key="1">
    <source>
        <dbReference type="SAM" id="Coils"/>
    </source>
</evidence>
<reference evidence="2 3" key="1">
    <citation type="journal article" date="2021" name="Sci. Rep.">
        <title>The distribution of antibiotic resistance genes in chicken gut microbiota commensals.</title>
        <authorList>
            <person name="Juricova H."/>
            <person name="Matiasovicova J."/>
            <person name="Kubasova T."/>
            <person name="Cejkova D."/>
            <person name="Rychlik I."/>
        </authorList>
    </citation>
    <scope>NUCLEOTIDE SEQUENCE [LARGE SCALE GENOMIC DNA]</scope>
    <source>
        <strain evidence="2 3">An435</strain>
    </source>
</reference>
<dbReference type="EMBL" id="JACJLL010000198">
    <property type="protein sequence ID" value="MBM6820909.1"/>
    <property type="molecule type" value="Genomic_DNA"/>
</dbReference>
<dbReference type="InterPro" id="IPR027417">
    <property type="entry name" value="P-loop_NTPase"/>
</dbReference>
<evidence type="ECO:0008006" key="4">
    <source>
        <dbReference type="Google" id="ProtNLM"/>
    </source>
</evidence>
<sequence length="662" mass="77090">NNTFIKDDLSFGIGIINGGSYKNYDLKYIGLESRENFRKLKIEQLNIKKEVKENELNNTERLILFTEEKLNKLQEEIDNFPKINDIEVGIKIINETKNQLEVLEKTLNSLEEKLLKVKNELDQLNIKVFNATEYIKIPKNKESYDNAIKNITEYSKVIGDLSEKVTNLRHKKSDIKRIEEIIDELNEDMDSIYGDLLILKDKIDYKNNIINSLKETLLKLNLGELEKEYAEVTNIINLYPDKISNIKENIVRSDEKIKSLDNNFSVLEKKITRENNILNVYTTVLENELNLKYIKELDNLTVEEAVVYIMKNYESFNISQKENTLSKLFDVYNKFKGDLGDYSLSSGDIFDNYEQSEDEEINEILSEAVRTDIKVRFNRKVVSIYSLVEELNDTIEVQNLLISDKEREVFEDTLINTLSTKINAKIHLATSWVNQINKLMEDMNTSNKFKLSLKWTPKKASSEEELDIRELTKILGTPDFMSDEQREKVSNHFKETLKKQKRIAEENGTIRSYQGIISDILDYRQWFDFQLWYSKSSESKKELTDNAFFRLSGGEKAMAMYIPLFAAVNARYNGAGKKDCPRIIALDEAFAGVDDQNIAYMFELIESLKLDYVLNSQVLWGTYESVKNLAIYELIRQGEEVVLPIKYHWNGKVKSMETKVEI</sequence>
<organism evidence="2 3">
    <name type="scientific">Clostridium saudiense</name>
    <dbReference type="NCBI Taxonomy" id="1414720"/>
    <lineage>
        <taxon>Bacteria</taxon>
        <taxon>Bacillati</taxon>
        <taxon>Bacillota</taxon>
        <taxon>Clostridia</taxon>
        <taxon>Eubacteriales</taxon>
        <taxon>Clostridiaceae</taxon>
        <taxon>Clostridium</taxon>
    </lineage>
</organism>
<accession>A0ABS2FK81</accession>
<comment type="caution">
    <text evidence="2">The sequence shown here is derived from an EMBL/GenBank/DDBJ whole genome shotgun (WGS) entry which is preliminary data.</text>
</comment>
<feature type="non-terminal residue" evidence="2">
    <location>
        <position position="1"/>
    </location>
</feature>
<feature type="coiled-coil region" evidence="1">
    <location>
        <begin position="42"/>
        <end position="127"/>
    </location>
</feature>
<dbReference type="SUPFAM" id="SSF52540">
    <property type="entry name" value="P-loop containing nucleoside triphosphate hydrolases"/>
    <property type="match status" value="1"/>
</dbReference>
<evidence type="ECO:0000313" key="3">
    <source>
        <dbReference type="Proteomes" id="UP000767334"/>
    </source>
</evidence>
<proteinExistence type="predicted"/>
<protein>
    <recommendedName>
        <fullName evidence="4">TIGR02680 family protein</fullName>
    </recommendedName>
</protein>
<keyword evidence="1" id="KW-0175">Coiled coil</keyword>
<keyword evidence="3" id="KW-1185">Reference proteome</keyword>
<dbReference type="Gene3D" id="3.40.50.300">
    <property type="entry name" value="P-loop containing nucleotide triphosphate hydrolases"/>
    <property type="match status" value="1"/>
</dbReference>
<dbReference type="Pfam" id="PF13558">
    <property type="entry name" value="SbcC_Walker_B"/>
    <property type="match status" value="1"/>
</dbReference>
<feature type="coiled-coil region" evidence="1">
    <location>
        <begin position="168"/>
        <end position="195"/>
    </location>
</feature>
<dbReference type="Proteomes" id="UP000767334">
    <property type="component" value="Unassembled WGS sequence"/>
</dbReference>
<dbReference type="RefSeq" id="WP_275552409.1">
    <property type="nucleotide sequence ID" value="NZ_JACJLL010000198.1"/>
</dbReference>
<evidence type="ECO:0000313" key="2">
    <source>
        <dbReference type="EMBL" id="MBM6820909.1"/>
    </source>
</evidence>
<name>A0ABS2FK81_9CLOT</name>
<gene>
    <name evidence="2" type="ORF">H6A19_16455</name>
</gene>